<accession>A0ABU5QHA1</accession>
<organism evidence="2 3">
    <name type="scientific">Arcicella aquatica</name>
    <dbReference type="NCBI Taxonomy" id="217141"/>
    <lineage>
        <taxon>Bacteria</taxon>
        <taxon>Pseudomonadati</taxon>
        <taxon>Bacteroidota</taxon>
        <taxon>Cytophagia</taxon>
        <taxon>Cytophagales</taxon>
        <taxon>Flectobacillaceae</taxon>
        <taxon>Arcicella</taxon>
    </lineage>
</organism>
<evidence type="ECO:0000256" key="1">
    <source>
        <dbReference type="SAM" id="SignalP"/>
    </source>
</evidence>
<protein>
    <submittedName>
        <fullName evidence="2">Gliding motility-associated C-terminal domain-containing protein</fullName>
    </submittedName>
</protein>
<dbReference type="RefSeq" id="WP_323246007.1">
    <property type="nucleotide sequence ID" value="NZ_JAYFUL010000001.1"/>
</dbReference>
<dbReference type="Gene3D" id="2.60.40.10">
    <property type="entry name" value="Immunoglobulins"/>
    <property type="match status" value="1"/>
</dbReference>
<dbReference type="Proteomes" id="UP001304671">
    <property type="component" value="Unassembled WGS sequence"/>
</dbReference>
<evidence type="ECO:0000313" key="3">
    <source>
        <dbReference type="Proteomes" id="UP001304671"/>
    </source>
</evidence>
<dbReference type="Pfam" id="PF13585">
    <property type="entry name" value="CHU_C"/>
    <property type="match status" value="1"/>
</dbReference>
<dbReference type="InterPro" id="IPR026341">
    <property type="entry name" value="T9SS_type_B"/>
</dbReference>
<feature type="signal peptide" evidence="1">
    <location>
        <begin position="1"/>
        <end position="25"/>
    </location>
</feature>
<dbReference type="NCBIfam" id="TIGR04131">
    <property type="entry name" value="Bac_Flav_CTERM"/>
    <property type="match status" value="1"/>
</dbReference>
<gene>
    <name evidence="2" type="ORF">VB264_00185</name>
</gene>
<dbReference type="EMBL" id="JAYFUL010000001">
    <property type="protein sequence ID" value="MEA5256180.1"/>
    <property type="molecule type" value="Genomic_DNA"/>
</dbReference>
<proteinExistence type="predicted"/>
<sequence>MFHFQKALRTYFTFMIVLLSFSQHAKSQVYDAFDLKKDGVGLCPGGQIRVYIDPNANYVFYSWEILRDNGWSAIPNSNSPSVSHNEALPYRLKVIDVNGIVMYSKQLNVVMLGAPQSIITPSPNVNQICQGDEVKLNANQISTAFYRWEYNNNTLIDDGLQLTAKKAGTYRLYVTDENSCTTASEPYTLTYFSTIVVQLDAVDIICGVKTTPFKLNGSPAGGEYRGAGITDKTLGTFNPAVAGVGKHEVAYAVPNTGACPEIVEKITITIADPKATITNDPNKTEFCEGDLVTLKGPTGLTTYNWFLNGSEISTDTEIQVRTSGDYTLKVTDELDCNDTSAPVKIAFFNNSSTSMETVASVCGTDYQPVTLKGSPSGGVFTIDNTTATVFDYKKAGFGKHVIKYKINGVLSCLNSEISQEVYIEALPKLDLGNDIYLPKGNSVTLKGYIGSDYTYAWLPRTSLDNPNAPNPVASPNQSIRYTLLVTSSRGCSVKDDIAVLVYDKVYVPTAFSPNGDGQNDKWELSGINNYPDAEIHVYDRWGNVVFYSKGNYTPFDGTNSGNQLYEGTYIYKIILYPDHPIFQYNGTLTILR</sequence>
<keyword evidence="1" id="KW-0732">Signal</keyword>
<feature type="chain" id="PRO_5045529832" evidence="1">
    <location>
        <begin position="26"/>
        <end position="592"/>
    </location>
</feature>
<name>A0ABU5QHA1_9BACT</name>
<dbReference type="InterPro" id="IPR013783">
    <property type="entry name" value="Ig-like_fold"/>
</dbReference>
<keyword evidence="3" id="KW-1185">Reference proteome</keyword>
<evidence type="ECO:0000313" key="2">
    <source>
        <dbReference type="EMBL" id="MEA5256180.1"/>
    </source>
</evidence>
<comment type="caution">
    <text evidence="2">The sequence shown here is derived from an EMBL/GenBank/DDBJ whole genome shotgun (WGS) entry which is preliminary data.</text>
</comment>
<reference evidence="2 3" key="1">
    <citation type="submission" date="2023-12" db="EMBL/GenBank/DDBJ databases">
        <title>Novel species of the genus Arcicella isolated from rivers.</title>
        <authorList>
            <person name="Lu H."/>
        </authorList>
    </citation>
    <scope>NUCLEOTIDE SEQUENCE [LARGE SCALE GENOMIC DNA]</scope>
    <source>
        <strain evidence="2 3">LMG 21963</strain>
    </source>
</reference>